<dbReference type="PROSITE" id="PS51450">
    <property type="entry name" value="LRR"/>
    <property type="match status" value="2"/>
</dbReference>
<feature type="domain" description="LRRNT" evidence="5">
    <location>
        <begin position="30"/>
        <end position="56"/>
    </location>
</feature>
<organism evidence="6 7">
    <name type="scientific">Lymnaea stagnalis</name>
    <name type="common">Great pond snail</name>
    <name type="synonym">Helix stagnalis</name>
    <dbReference type="NCBI Taxonomy" id="6523"/>
    <lineage>
        <taxon>Eukaryota</taxon>
        <taxon>Metazoa</taxon>
        <taxon>Spiralia</taxon>
        <taxon>Lophotrochozoa</taxon>
        <taxon>Mollusca</taxon>
        <taxon>Gastropoda</taxon>
        <taxon>Heterobranchia</taxon>
        <taxon>Euthyneura</taxon>
        <taxon>Panpulmonata</taxon>
        <taxon>Hygrophila</taxon>
        <taxon>Lymnaeoidea</taxon>
        <taxon>Lymnaeidae</taxon>
        <taxon>Lymnaea</taxon>
    </lineage>
</organism>
<feature type="signal peptide" evidence="4">
    <location>
        <begin position="1"/>
        <end position="20"/>
    </location>
</feature>
<dbReference type="InterPro" id="IPR001611">
    <property type="entry name" value="Leu-rich_rpt"/>
</dbReference>
<dbReference type="Proteomes" id="UP001497497">
    <property type="component" value="Unassembled WGS sequence"/>
</dbReference>
<dbReference type="InterPro" id="IPR000372">
    <property type="entry name" value="LRRNT"/>
</dbReference>
<protein>
    <recommendedName>
        <fullName evidence="5">LRRNT domain-containing protein</fullName>
    </recommendedName>
</protein>
<dbReference type="Pfam" id="PF00560">
    <property type="entry name" value="LRR_1"/>
    <property type="match status" value="2"/>
</dbReference>
<feature type="non-terminal residue" evidence="6">
    <location>
        <position position="272"/>
    </location>
</feature>
<evidence type="ECO:0000256" key="1">
    <source>
        <dbReference type="ARBA" id="ARBA00022614"/>
    </source>
</evidence>
<accession>A0AAV2HQD3</accession>
<dbReference type="Gene3D" id="3.80.10.10">
    <property type="entry name" value="Ribonuclease Inhibitor"/>
    <property type="match status" value="1"/>
</dbReference>
<evidence type="ECO:0000256" key="3">
    <source>
        <dbReference type="ARBA" id="ARBA00022737"/>
    </source>
</evidence>
<keyword evidence="2 4" id="KW-0732">Signal</keyword>
<proteinExistence type="predicted"/>
<dbReference type="InterPro" id="IPR050541">
    <property type="entry name" value="LRR_TM_domain-containing"/>
</dbReference>
<dbReference type="SUPFAM" id="SSF52058">
    <property type="entry name" value="L domain-like"/>
    <property type="match status" value="1"/>
</dbReference>
<name>A0AAV2HQD3_LYMST</name>
<reference evidence="6 7" key="1">
    <citation type="submission" date="2024-04" db="EMBL/GenBank/DDBJ databases">
        <authorList>
            <consortium name="Genoscope - CEA"/>
            <person name="William W."/>
        </authorList>
    </citation>
    <scope>NUCLEOTIDE SEQUENCE [LARGE SCALE GENOMIC DNA]</scope>
</reference>
<keyword evidence="7" id="KW-1185">Reference proteome</keyword>
<dbReference type="Pfam" id="PF01462">
    <property type="entry name" value="LRRNT"/>
    <property type="match status" value="1"/>
</dbReference>
<dbReference type="SMART" id="SM00369">
    <property type="entry name" value="LRR_TYP"/>
    <property type="match status" value="3"/>
</dbReference>
<evidence type="ECO:0000256" key="2">
    <source>
        <dbReference type="ARBA" id="ARBA00022729"/>
    </source>
</evidence>
<evidence type="ECO:0000256" key="4">
    <source>
        <dbReference type="SAM" id="SignalP"/>
    </source>
</evidence>
<dbReference type="InterPro" id="IPR003591">
    <property type="entry name" value="Leu-rich_rpt_typical-subtyp"/>
</dbReference>
<comment type="caution">
    <text evidence="6">The sequence shown here is derived from an EMBL/GenBank/DDBJ whole genome shotgun (WGS) entry which is preliminary data.</text>
</comment>
<gene>
    <name evidence="6" type="ORF">GSLYS_00010229001</name>
</gene>
<dbReference type="GO" id="GO:0005886">
    <property type="term" value="C:plasma membrane"/>
    <property type="evidence" value="ECO:0007669"/>
    <property type="project" value="TreeGrafter"/>
</dbReference>
<dbReference type="EMBL" id="CAXITT010000226">
    <property type="protein sequence ID" value="CAL1536316.1"/>
    <property type="molecule type" value="Genomic_DNA"/>
</dbReference>
<dbReference type="AlphaFoldDB" id="A0AAV2HQD3"/>
<dbReference type="PANTHER" id="PTHR24369:SF210">
    <property type="entry name" value="CHAOPTIN-RELATED"/>
    <property type="match status" value="1"/>
</dbReference>
<feature type="chain" id="PRO_5043830739" description="LRRNT domain-containing protein" evidence="4">
    <location>
        <begin position="21"/>
        <end position="272"/>
    </location>
</feature>
<dbReference type="InterPro" id="IPR032675">
    <property type="entry name" value="LRR_dom_sf"/>
</dbReference>
<dbReference type="PANTHER" id="PTHR24369">
    <property type="entry name" value="ANTIGEN BSP, PUTATIVE-RELATED"/>
    <property type="match status" value="1"/>
</dbReference>
<evidence type="ECO:0000313" key="6">
    <source>
        <dbReference type="EMBL" id="CAL1536316.1"/>
    </source>
</evidence>
<evidence type="ECO:0000313" key="7">
    <source>
        <dbReference type="Proteomes" id="UP001497497"/>
    </source>
</evidence>
<keyword evidence="3" id="KW-0677">Repeat</keyword>
<sequence length="272" mass="30908">MLQLFLVSVSLNVCVLYISCVRGYISRATCPHPCNCTTYKSHHAIDCSDRHLSTIPYFGDYVGHLENVRVDLDLRGNRFEYILKNSFYNLKDRLRSLVIWNNKYKIEVARGAFDTFLDSLELLMIEPLADDIPTAVKMMSHLKRLRELHLSTRTEDKTILSAHLSGLSIRKFALVNCGFYDIAEDVFKDVNLETLILNNNQLTSFPKEITRAISDSVLHLSLAGNRIQELKDSDIPLDCKLVTLDLSSNNITSLDEGVLIRCPGLKHFNVSN</sequence>
<evidence type="ECO:0000259" key="5">
    <source>
        <dbReference type="Pfam" id="PF01462"/>
    </source>
</evidence>
<keyword evidence="1" id="KW-0433">Leucine-rich repeat</keyword>